<protein>
    <recommendedName>
        <fullName evidence="3">DUF771 domain-containing protein</fullName>
    </recommendedName>
</protein>
<evidence type="ECO:0000313" key="1">
    <source>
        <dbReference type="EMBL" id="PCH10639.1"/>
    </source>
</evidence>
<name>A0A854WJG6_9STRE</name>
<proteinExistence type="predicted"/>
<sequence>MQQVFNVSVPIPDDVVVISKEEYLELLSENDQGKWWDIENLQDLLGVGRSKLINDILFNPDIKKDVDLSINPNGFIVYPSGRGRPYRILATKARKYFEENFASILLNS</sequence>
<gene>
    <name evidence="1" type="ORF">A9Y57_01929</name>
</gene>
<dbReference type="Pfam" id="PF05595">
    <property type="entry name" value="DUF771"/>
    <property type="match status" value="1"/>
</dbReference>
<reference evidence="1 2" key="1">
    <citation type="submission" date="2016-06" db="EMBL/GenBank/DDBJ databases">
        <authorList>
            <person name="Haines A.N."/>
            <person name="Council K.R."/>
        </authorList>
    </citation>
    <scope>NUCLEOTIDE SEQUENCE [LARGE SCALE GENOMIC DNA]</scope>
    <source>
        <strain evidence="1 2">SP158-29</strain>
    </source>
</reference>
<organism evidence="1 2">
    <name type="scientific">Streptococcus parauberis</name>
    <dbReference type="NCBI Taxonomy" id="1348"/>
    <lineage>
        <taxon>Bacteria</taxon>
        <taxon>Bacillati</taxon>
        <taxon>Bacillota</taxon>
        <taxon>Bacilli</taxon>
        <taxon>Lactobacillales</taxon>
        <taxon>Streptococcaceae</taxon>
        <taxon>Streptococcus</taxon>
    </lineage>
</organism>
<dbReference type="Proteomes" id="UP000217465">
    <property type="component" value="Unassembled WGS sequence"/>
</dbReference>
<dbReference type="AlphaFoldDB" id="A0A854WJG6"/>
<dbReference type="RefSeq" id="WP_096633918.1">
    <property type="nucleotide sequence ID" value="NZ_LQRO01000043.1"/>
</dbReference>
<comment type="caution">
    <text evidence="1">The sequence shown here is derived from an EMBL/GenBank/DDBJ whole genome shotgun (WGS) entry which is preliminary data.</text>
</comment>
<dbReference type="EMBL" id="NSGR01000010">
    <property type="protein sequence ID" value="PCH10639.1"/>
    <property type="molecule type" value="Genomic_DNA"/>
</dbReference>
<accession>A0A854WJG6</accession>
<dbReference type="InterPro" id="IPR008489">
    <property type="entry name" value="DUF771"/>
</dbReference>
<evidence type="ECO:0000313" key="2">
    <source>
        <dbReference type="Proteomes" id="UP000217465"/>
    </source>
</evidence>
<evidence type="ECO:0008006" key="3">
    <source>
        <dbReference type="Google" id="ProtNLM"/>
    </source>
</evidence>